<reference evidence="1" key="1">
    <citation type="submission" date="2019-10" db="EMBL/GenBank/DDBJ databases">
        <authorList>
            <consortium name="DOE Joint Genome Institute"/>
            <person name="Kuo A."/>
            <person name="Miyauchi S."/>
            <person name="Kiss E."/>
            <person name="Drula E."/>
            <person name="Kohler A."/>
            <person name="Sanchez-Garcia M."/>
            <person name="Andreopoulos B."/>
            <person name="Barry K.W."/>
            <person name="Bonito G."/>
            <person name="Buee M."/>
            <person name="Carver A."/>
            <person name="Chen C."/>
            <person name="Cichocki N."/>
            <person name="Clum A."/>
            <person name="Culley D."/>
            <person name="Crous P.W."/>
            <person name="Fauchery L."/>
            <person name="Girlanda M."/>
            <person name="Hayes R."/>
            <person name="Keri Z."/>
            <person name="Labutti K."/>
            <person name="Lipzen A."/>
            <person name="Lombard V."/>
            <person name="Magnuson J."/>
            <person name="Maillard F."/>
            <person name="Morin E."/>
            <person name="Murat C."/>
            <person name="Nolan M."/>
            <person name="Ohm R."/>
            <person name="Pangilinan J."/>
            <person name="Pereira M."/>
            <person name="Perotto S."/>
            <person name="Peter M."/>
            <person name="Riley R."/>
            <person name="Sitrit Y."/>
            <person name="Stielow B."/>
            <person name="Szollosi G."/>
            <person name="Zifcakova L."/>
            <person name="Stursova M."/>
            <person name="Spatafora J.W."/>
            <person name="Tedersoo L."/>
            <person name="Vaario L.-M."/>
            <person name="Yamada A."/>
            <person name="Yan M."/>
            <person name="Wang P."/>
            <person name="Xu J."/>
            <person name="Bruns T."/>
            <person name="Baldrian P."/>
            <person name="Vilgalys R."/>
            <person name="Henrissat B."/>
            <person name="Grigoriev I.V."/>
            <person name="Hibbett D."/>
            <person name="Nagy L.G."/>
            <person name="Martin F.M."/>
        </authorList>
    </citation>
    <scope>NUCLEOTIDE SEQUENCE</scope>
    <source>
        <strain evidence="1">P2</strain>
    </source>
</reference>
<accession>A0ACB6ZD66</accession>
<evidence type="ECO:0000313" key="2">
    <source>
        <dbReference type="Proteomes" id="UP000886501"/>
    </source>
</evidence>
<sequence length="186" mass="21055">MFFSENFMLGAGAVIIQPSSGKVVIVQDGNSWFLPKGRKDLGESIEQAALREAYEESGYRCEFLPLYHWTNAPVHSRLVYGQKHTEPLHVTITSYAARRNRPPGEYLTFWYACQIGPGAVRELGTGMPDEVGYIGHLVTYEVANRMLGEVERTVLTAARNEWIRSIEIDEQIRTAEAQREGTIEFE</sequence>
<reference evidence="1" key="2">
    <citation type="journal article" date="2020" name="Nat. Commun.">
        <title>Large-scale genome sequencing of mycorrhizal fungi provides insights into the early evolution of symbiotic traits.</title>
        <authorList>
            <person name="Miyauchi S."/>
            <person name="Kiss E."/>
            <person name="Kuo A."/>
            <person name="Drula E."/>
            <person name="Kohler A."/>
            <person name="Sanchez-Garcia M."/>
            <person name="Morin E."/>
            <person name="Andreopoulos B."/>
            <person name="Barry K.W."/>
            <person name="Bonito G."/>
            <person name="Buee M."/>
            <person name="Carver A."/>
            <person name="Chen C."/>
            <person name="Cichocki N."/>
            <person name="Clum A."/>
            <person name="Culley D."/>
            <person name="Crous P.W."/>
            <person name="Fauchery L."/>
            <person name="Girlanda M."/>
            <person name="Hayes R.D."/>
            <person name="Keri Z."/>
            <person name="LaButti K."/>
            <person name="Lipzen A."/>
            <person name="Lombard V."/>
            <person name="Magnuson J."/>
            <person name="Maillard F."/>
            <person name="Murat C."/>
            <person name="Nolan M."/>
            <person name="Ohm R.A."/>
            <person name="Pangilinan J."/>
            <person name="Pereira M.F."/>
            <person name="Perotto S."/>
            <person name="Peter M."/>
            <person name="Pfister S."/>
            <person name="Riley R."/>
            <person name="Sitrit Y."/>
            <person name="Stielow J.B."/>
            <person name="Szollosi G."/>
            <person name="Zifcakova L."/>
            <person name="Stursova M."/>
            <person name="Spatafora J.W."/>
            <person name="Tedersoo L."/>
            <person name="Vaario L.M."/>
            <person name="Yamada A."/>
            <person name="Yan M."/>
            <person name="Wang P."/>
            <person name="Xu J."/>
            <person name="Bruns T."/>
            <person name="Baldrian P."/>
            <person name="Vilgalys R."/>
            <person name="Dunand C."/>
            <person name="Henrissat B."/>
            <person name="Grigoriev I.V."/>
            <person name="Hibbett D."/>
            <person name="Nagy L.G."/>
            <person name="Martin F.M."/>
        </authorList>
    </citation>
    <scope>NUCLEOTIDE SEQUENCE</scope>
    <source>
        <strain evidence="1">P2</strain>
    </source>
</reference>
<name>A0ACB6ZD66_THEGA</name>
<dbReference type="Proteomes" id="UP000886501">
    <property type="component" value="Unassembled WGS sequence"/>
</dbReference>
<comment type="caution">
    <text evidence="1">The sequence shown here is derived from an EMBL/GenBank/DDBJ whole genome shotgun (WGS) entry which is preliminary data.</text>
</comment>
<organism evidence="1 2">
    <name type="scientific">Thelephora ganbajun</name>
    <name type="common">Ganba fungus</name>
    <dbReference type="NCBI Taxonomy" id="370292"/>
    <lineage>
        <taxon>Eukaryota</taxon>
        <taxon>Fungi</taxon>
        <taxon>Dikarya</taxon>
        <taxon>Basidiomycota</taxon>
        <taxon>Agaricomycotina</taxon>
        <taxon>Agaricomycetes</taxon>
        <taxon>Thelephorales</taxon>
        <taxon>Thelephoraceae</taxon>
        <taxon>Thelephora</taxon>
    </lineage>
</organism>
<evidence type="ECO:0000313" key="1">
    <source>
        <dbReference type="EMBL" id="KAF9647340.1"/>
    </source>
</evidence>
<protein>
    <submittedName>
        <fullName evidence="1">Uncharacterized protein</fullName>
    </submittedName>
</protein>
<proteinExistence type="predicted"/>
<keyword evidence="2" id="KW-1185">Reference proteome</keyword>
<dbReference type="EMBL" id="MU118036">
    <property type="protein sequence ID" value="KAF9647340.1"/>
    <property type="molecule type" value="Genomic_DNA"/>
</dbReference>
<gene>
    <name evidence="1" type="ORF">BDM02DRAFT_3117246</name>
</gene>